<dbReference type="PANTHER" id="PTHR33217">
    <property type="entry name" value="TRANSPOSASE FOR INSERTION SEQUENCE ELEMENT IS1081"/>
    <property type="match status" value="1"/>
</dbReference>
<feature type="region of interest" description="Disordered" evidence="7">
    <location>
        <begin position="52"/>
        <end position="78"/>
    </location>
</feature>
<evidence type="ECO:0000256" key="5">
    <source>
        <dbReference type="ARBA" id="ARBA00023172"/>
    </source>
</evidence>
<evidence type="ECO:0000256" key="1">
    <source>
        <dbReference type="ARBA" id="ARBA00002190"/>
    </source>
</evidence>
<dbReference type="InterPro" id="IPR001207">
    <property type="entry name" value="Transposase_mutator"/>
</dbReference>
<organism evidence="8 9">
    <name type="scientific">Fusibacter ferrireducens</name>
    <dbReference type="NCBI Taxonomy" id="2785058"/>
    <lineage>
        <taxon>Bacteria</taxon>
        <taxon>Bacillati</taxon>
        <taxon>Bacillota</taxon>
        <taxon>Clostridia</taxon>
        <taxon>Eubacteriales</taxon>
        <taxon>Eubacteriales Family XII. Incertae Sedis</taxon>
        <taxon>Fusibacter</taxon>
    </lineage>
</organism>
<feature type="non-terminal residue" evidence="8">
    <location>
        <position position="101"/>
    </location>
</feature>
<evidence type="ECO:0000256" key="6">
    <source>
        <dbReference type="RuleBase" id="RU365089"/>
    </source>
</evidence>
<name>A0ABS0A1J9_9FIRM</name>
<proteinExistence type="inferred from homology"/>
<keyword evidence="3 6" id="KW-0815">Transposition</keyword>
<evidence type="ECO:0000256" key="4">
    <source>
        <dbReference type="ARBA" id="ARBA00023125"/>
    </source>
</evidence>
<dbReference type="RefSeq" id="WP_194704251.1">
    <property type="nucleotide sequence ID" value="NZ_JADKNH010000028.1"/>
</dbReference>
<evidence type="ECO:0000256" key="7">
    <source>
        <dbReference type="SAM" id="MobiDB-lite"/>
    </source>
</evidence>
<keyword evidence="9" id="KW-1185">Reference proteome</keyword>
<evidence type="ECO:0000256" key="3">
    <source>
        <dbReference type="ARBA" id="ARBA00022578"/>
    </source>
</evidence>
<dbReference type="PANTHER" id="PTHR33217:SF8">
    <property type="entry name" value="MUTATOR FAMILY TRANSPOSASE"/>
    <property type="match status" value="1"/>
</dbReference>
<evidence type="ECO:0000313" key="9">
    <source>
        <dbReference type="Proteomes" id="UP000614200"/>
    </source>
</evidence>
<comment type="function">
    <text evidence="1 6">Required for the transposition of the insertion element.</text>
</comment>
<protein>
    <recommendedName>
        <fullName evidence="6">Mutator family transposase</fullName>
    </recommendedName>
</protein>
<accession>A0ABS0A1J9</accession>
<dbReference type="Proteomes" id="UP000614200">
    <property type="component" value="Unassembled WGS sequence"/>
</dbReference>
<keyword evidence="6" id="KW-0814">Transposable element</keyword>
<sequence length="101" mass="11653">MAKQKRNKAPKELMAYLFDNYELKNALDVQEALKDMFSETLETMLNSELDEHLGYSKSENTIDHTTNRRNGKSAKTVKSQLGEFDLNIPRDREASFEPQVV</sequence>
<dbReference type="EMBL" id="JADKNH010000028">
    <property type="protein sequence ID" value="MBF4696015.1"/>
    <property type="molecule type" value="Genomic_DNA"/>
</dbReference>
<reference evidence="8 9" key="1">
    <citation type="submission" date="2020-11" db="EMBL/GenBank/DDBJ databases">
        <title>Fusibacter basophilias sp. nov.</title>
        <authorList>
            <person name="Qiu D."/>
        </authorList>
    </citation>
    <scope>NUCLEOTIDE SEQUENCE [LARGE SCALE GENOMIC DNA]</scope>
    <source>
        <strain evidence="8 9">Q10-2</strain>
    </source>
</reference>
<gene>
    <name evidence="8" type="ORF">ISU02_23190</name>
</gene>
<feature type="compositionally biased region" description="Basic and acidic residues" evidence="7">
    <location>
        <begin position="52"/>
        <end position="66"/>
    </location>
</feature>
<comment type="caution">
    <text evidence="8">The sequence shown here is derived from an EMBL/GenBank/DDBJ whole genome shotgun (WGS) entry which is preliminary data.</text>
</comment>
<keyword evidence="5 6" id="KW-0233">DNA recombination</keyword>
<evidence type="ECO:0000313" key="8">
    <source>
        <dbReference type="EMBL" id="MBF4696015.1"/>
    </source>
</evidence>
<keyword evidence="4 6" id="KW-0238">DNA-binding</keyword>
<evidence type="ECO:0000256" key="2">
    <source>
        <dbReference type="ARBA" id="ARBA00010961"/>
    </source>
</evidence>
<dbReference type="Pfam" id="PF00872">
    <property type="entry name" value="Transposase_mut"/>
    <property type="match status" value="1"/>
</dbReference>
<comment type="similarity">
    <text evidence="2 6">Belongs to the transposase mutator family.</text>
</comment>